<keyword evidence="2" id="KW-1003">Cell membrane</keyword>
<keyword evidence="4 6" id="KW-1133">Transmembrane helix</keyword>
<protein>
    <submittedName>
        <fullName evidence="8">MFS transporter</fullName>
    </submittedName>
</protein>
<gene>
    <name evidence="8" type="ORF">C5O19_09905</name>
</gene>
<dbReference type="InterPro" id="IPR011701">
    <property type="entry name" value="MFS"/>
</dbReference>
<dbReference type="InterPro" id="IPR020846">
    <property type="entry name" value="MFS_dom"/>
</dbReference>
<dbReference type="OrthoDB" id="9800416at2"/>
<dbReference type="Proteomes" id="UP000239590">
    <property type="component" value="Unassembled WGS sequence"/>
</dbReference>
<sequence>MDGLTKTSRTTAQVSMLPVYIVSLATFIIFFQGFMVAPLLPMLSKQFTTTVRHVSFIEPAYLLGYGLFTLVYAPLSDRFGRFRIIAFCLFVFSLLTLLTAFVNGINQMIFLRLLTGIGAAGVAPTTISWISDTYPYEKRGHALGIFFGSMAGGTAFGSSAGALITSFVSWRWLFVGVAAIGLVIFMLTLRQKNNFEKREAVAKTKDSILRSFHTILSTERARYTYFYVLVNGMFHSGVFAWLGYFFYKNYGLNERQIGLALLGYGIPGLLFGPLLGRLADRYGRNKIIPIGLFLGAVSVLLLSQNFSLAASCLLVALLSFGFDLSHPLFAAIVTTFSSKKGAATGLFAFFLFSGYGLGSLVLSLIVDIGLDKAFKLFGAGILVAAVFSIAVFRKEK</sequence>
<dbReference type="GO" id="GO:0022857">
    <property type="term" value="F:transmembrane transporter activity"/>
    <property type="evidence" value="ECO:0007669"/>
    <property type="project" value="InterPro"/>
</dbReference>
<keyword evidence="3 6" id="KW-0812">Transmembrane</keyword>
<feature type="transmembrane region" description="Helical" evidence="6">
    <location>
        <begin position="82"/>
        <end position="103"/>
    </location>
</feature>
<keyword evidence="5 6" id="KW-0472">Membrane</keyword>
<accession>A0A2S7IQB5</accession>
<dbReference type="EMBL" id="PTRA01000001">
    <property type="protein sequence ID" value="PQA59913.1"/>
    <property type="molecule type" value="Genomic_DNA"/>
</dbReference>
<evidence type="ECO:0000256" key="6">
    <source>
        <dbReference type="SAM" id="Phobius"/>
    </source>
</evidence>
<dbReference type="Pfam" id="PF07690">
    <property type="entry name" value="MFS_1"/>
    <property type="match status" value="1"/>
</dbReference>
<dbReference type="InterPro" id="IPR036259">
    <property type="entry name" value="MFS_trans_sf"/>
</dbReference>
<proteinExistence type="predicted"/>
<evidence type="ECO:0000256" key="3">
    <source>
        <dbReference type="ARBA" id="ARBA00022692"/>
    </source>
</evidence>
<name>A0A2S7IQB5_9BACT</name>
<keyword evidence="9" id="KW-1185">Reference proteome</keyword>
<evidence type="ECO:0000256" key="2">
    <source>
        <dbReference type="ARBA" id="ARBA00022475"/>
    </source>
</evidence>
<evidence type="ECO:0000256" key="4">
    <source>
        <dbReference type="ARBA" id="ARBA00022989"/>
    </source>
</evidence>
<evidence type="ECO:0000313" key="8">
    <source>
        <dbReference type="EMBL" id="PQA59913.1"/>
    </source>
</evidence>
<evidence type="ECO:0000256" key="5">
    <source>
        <dbReference type="ARBA" id="ARBA00023136"/>
    </source>
</evidence>
<feature type="transmembrane region" description="Helical" evidence="6">
    <location>
        <begin position="257"/>
        <end position="275"/>
    </location>
</feature>
<dbReference type="SUPFAM" id="SSF103473">
    <property type="entry name" value="MFS general substrate transporter"/>
    <property type="match status" value="1"/>
</dbReference>
<dbReference type="CDD" id="cd17324">
    <property type="entry name" value="MFS_NepI_like"/>
    <property type="match status" value="1"/>
</dbReference>
<feature type="transmembrane region" description="Helical" evidence="6">
    <location>
        <begin position="170"/>
        <end position="189"/>
    </location>
</feature>
<feature type="transmembrane region" description="Helical" evidence="6">
    <location>
        <begin position="346"/>
        <end position="366"/>
    </location>
</feature>
<feature type="transmembrane region" description="Helical" evidence="6">
    <location>
        <begin position="56"/>
        <end position="75"/>
    </location>
</feature>
<feature type="transmembrane region" description="Helical" evidence="6">
    <location>
        <begin position="12"/>
        <end position="36"/>
    </location>
</feature>
<feature type="transmembrane region" description="Helical" evidence="6">
    <location>
        <begin position="372"/>
        <end position="392"/>
    </location>
</feature>
<reference evidence="9" key="1">
    <citation type="submission" date="2018-02" db="EMBL/GenBank/DDBJ databases">
        <title>Genome sequencing of Solimonas sp. HR-BB.</title>
        <authorList>
            <person name="Lee Y."/>
            <person name="Jeon C.O."/>
        </authorList>
    </citation>
    <scope>NUCLEOTIDE SEQUENCE [LARGE SCALE GENOMIC DNA]</scope>
    <source>
        <strain evidence="9">HR-U</strain>
    </source>
</reference>
<evidence type="ECO:0000259" key="7">
    <source>
        <dbReference type="PROSITE" id="PS50850"/>
    </source>
</evidence>
<evidence type="ECO:0000256" key="1">
    <source>
        <dbReference type="ARBA" id="ARBA00004651"/>
    </source>
</evidence>
<feature type="transmembrane region" description="Helical" evidence="6">
    <location>
        <begin position="142"/>
        <end position="164"/>
    </location>
</feature>
<dbReference type="Gene3D" id="1.20.1250.20">
    <property type="entry name" value="MFS general substrate transporter like domains"/>
    <property type="match status" value="2"/>
</dbReference>
<feature type="domain" description="Major facilitator superfamily (MFS) profile" evidence="7">
    <location>
        <begin position="18"/>
        <end position="396"/>
    </location>
</feature>
<dbReference type="PANTHER" id="PTHR43124:SF3">
    <property type="entry name" value="CHLORAMPHENICOL EFFLUX PUMP RV0191"/>
    <property type="match status" value="1"/>
</dbReference>
<organism evidence="8 9">
    <name type="scientific">Siphonobacter curvatus</name>
    <dbReference type="NCBI Taxonomy" id="2094562"/>
    <lineage>
        <taxon>Bacteria</taxon>
        <taxon>Pseudomonadati</taxon>
        <taxon>Bacteroidota</taxon>
        <taxon>Cytophagia</taxon>
        <taxon>Cytophagales</taxon>
        <taxon>Cytophagaceae</taxon>
        <taxon>Siphonobacter</taxon>
    </lineage>
</organism>
<comment type="subcellular location">
    <subcellularLocation>
        <location evidence="1">Cell membrane</location>
        <topology evidence="1">Multi-pass membrane protein</topology>
    </subcellularLocation>
</comment>
<evidence type="ECO:0000313" key="9">
    <source>
        <dbReference type="Proteomes" id="UP000239590"/>
    </source>
</evidence>
<dbReference type="GO" id="GO:0005886">
    <property type="term" value="C:plasma membrane"/>
    <property type="evidence" value="ECO:0007669"/>
    <property type="project" value="UniProtKB-SubCell"/>
</dbReference>
<feature type="transmembrane region" description="Helical" evidence="6">
    <location>
        <begin position="225"/>
        <end position="245"/>
    </location>
</feature>
<dbReference type="AlphaFoldDB" id="A0A2S7IQB5"/>
<dbReference type="PANTHER" id="PTHR43124">
    <property type="entry name" value="PURINE EFFLUX PUMP PBUE"/>
    <property type="match status" value="1"/>
</dbReference>
<dbReference type="RefSeq" id="WP_104711760.1">
    <property type="nucleotide sequence ID" value="NZ_PTRA01000001.1"/>
</dbReference>
<comment type="caution">
    <text evidence="8">The sequence shown here is derived from an EMBL/GenBank/DDBJ whole genome shotgun (WGS) entry which is preliminary data.</text>
</comment>
<dbReference type="PROSITE" id="PS50850">
    <property type="entry name" value="MFS"/>
    <property type="match status" value="1"/>
</dbReference>
<dbReference type="InterPro" id="IPR050189">
    <property type="entry name" value="MFS_Efflux_Transporters"/>
</dbReference>
<feature type="transmembrane region" description="Helical" evidence="6">
    <location>
        <begin position="109"/>
        <end position="130"/>
    </location>
</feature>